<dbReference type="AlphaFoldDB" id="A0A8J7WPS1"/>
<keyword evidence="4 6" id="KW-0472">Membrane</keyword>
<dbReference type="PANTHER" id="PTHR43229">
    <property type="entry name" value="NODULATION PROTEIN J"/>
    <property type="match status" value="1"/>
</dbReference>
<feature type="transmembrane region" description="Helical" evidence="6">
    <location>
        <begin position="25"/>
        <end position="47"/>
    </location>
</feature>
<dbReference type="InterPro" id="IPR051784">
    <property type="entry name" value="Nod_factor_ABC_transporter"/>
</dbReference>
<dbReference type="PIRSF" id="PIRSF006648">
    <property type="entry name" value="DrrB"/>
    <property type="match status" value="1"/>
</dbReference>
<feature type="domain" description="ABC transmembrane type-2" evidence="7">
    <location>
        <begin position="27"/>
        <end position="264"/>
    </location>
</feature>
<dbReference type="RefSeq" id="WP_211468440.1">
    <property type="nucleotide sequence ID" value="NZ_JAGSXH010000042.1"/>
</dbReference>
<feature type="transmembrane region" description="Helical" evidence="6">
    <location>
        <begin position="239"/>
        <end position="257"/>
    </location>
</feature>
<dbReference type="GO" id="GO:0046677">
    <property type="term" value="P:response to antibiotic"/>
    <property type="evidence" value="ECO:0007669"/>
    <property type="project" value="UniProtKB-KW"/>
</dbReference>
<name>A0A8J7WPS1_9ACTN</name>
<keyword evidence="6" id="KW-0813">Transport</keyword>
<keyword evidence="9" id="KW-1185">Reference proteome</keyword>
<evidence type="ECO:0000256" key="3">
    <source>
        <dbReference type="ARBA" id="ARBA00022989"/>
    </source>
</evidence>
<dbReference type="Pfam" id="PF01061">
    <property type="entry name" value="ABC2_membrane"/>
    <property type="match status" value="1"/>
</dbReference>
<feature type="transmembrane region" description="Helical" evidence="6">
    <location>
        <begin position="188"/>
        <end position="214"/>
    </location>
</feature>
<sequence>MSSLTYAVADSATMLRRTLRHVLRYPAMLAASLGVPVILLLLFVGILGRTLGAGLNDGHAAGATHTGGYIDYVAPGIILMAVSSGCMATSVAVCVDLTEGIINRFRTMAISRAALLTGHVLASVIQTSVATALVIGVAVAMGWRPTGGPLAWLAAIGLLELLSFALTWLAVAIGLVSKTPESSSNTPMLIQFLPFLGSAFVPAASMPAGVRWFAEYQPFTPVNETLRGLLTGTAIGDNAWIALAWCLGILALGYWWARTVFRRGRLR</sequence>
<comment type="similarity">
    <text evidence="6">Belongs to the ABC-2 integral membrane protein family.</text>
</comment>
<protein>
    <recommendedName>
        <fullName evidence="6">Transport permease protein</fullName>
    </recommendedName>
</protein>
<evidence type="ECO:0000256" key="1">
    <source>
        <dbReference type="ARBA" id="ARBA00004141"/>
    </source>
</evidence>
<dbReference type="InterPro" id="IPR000412">
    <property type="entry name" value="ABC_2_transport"/>
</dbReference>
<dbReference type="InterPro" id="IPR047817">
    <property type="entry name" value="ABC2_TM_bact-type"/>
</dbReference>
<feature type="transmembrane region" description="Helical" evidence="6">
    <location>
        <begin position="116"/>
        <end position="143"/>
    </location>
</feature>
<dbReference type="GO" id="GO:0140359">
    <property type="term" value="F:ABC-type transporter activity"/>
    <property type="evidence" value="ECO:0007669"/>
    <property type="project" value="InterPro"/>
</dbReference>
<comment type="subcellular location">
    <subcellularLocation>
        <location evidence="6">Cell membrane</location>
        <topology evidence="6">Multi-pass membrane protein</topology>
    </subcellularLocation>
    <subcellularLocation>
        <location evidence="1">Membrane</location>
        <topology evidence="1">Multi-pass membrane protein</topology>
    </subcellularLocation>
</comment>
<keyword evidence="6" id="KW-1003">Cell membrane</keyword>
<dbReference type="GO" id="GO:0043190">
    <property type="term" value="C:ATP-binding cassette (ABC) transporter complex"/>
    <property type="evidence" value="ECO:0007669"/>
    <property type="project" value="InterPro"/>
</dbReference>
<keyword evidence="5" id="KW-0046">Antibiotic resistance</keyword>
<evidence type="ECO:0000259" key="7">
    <source>
        <dbReference type="PROSITE" id="PS51012"/>
    </source>
</evidence>
<dbReference type="PANTHER" id="PTHR43229:SF2">
    <property type="entry name" value="NODULATION PROTEIN J"/>
    <property type="match status" value="1"/>
</dbReference>
<evidence type="ECO:0000313" key="8">
    <source>
        <dbReference type="EMBL" id="MBS2964107.1"/>
    </source>
</evidence>
<accession>A0A8J7WPS1</accession>
<comment type="caution">
    <text evidence="8">The sequence shown here is derived from an EMBL/GenBank/DDBJ whole genome shotgun (WGS) entry which is preliminary data.</text>
</comment>
<keyword evidence="3 6" id="KW-1133">Transmembrane helix</keyword>
<dbReference type="InterPro" id="IPR013525">
    <property type="entry name" value="ABC2_TM"/>
</dbReference>
<gene>
    <name evidence="8" type="ORF">KGA66_13700</name>
</gene>
<dbReference type="PROSITE" id="PS51012">
    <property type="entry name" value="ABC_TM2"/>
    <property type="match status" value="1"/>
</dbReference>
<feature type="transmembrane region" description="Helical" evidence="6">
    <location>
        <begin position="72"/>
        <end position="95"/>
    </location>
</feature>
<evidence type="ECO:0000256" key="4">
    <source>
        <dbReference type="ARBA" id="ARBA00023136"/>
    </source>
</evidence>
<dbReference type="Proteomes" id="UP000677913">
    <property type="component" value="Unassembled WGS sequence"/>
</dbReference>
<keyword evidence="2 6" id="KW-0812">Transmembrane</keyword>
<organism evidence="8 9">
    <name type="scientific">Actinocrinis puniceicyclus</name>
    <dbReference type="NCBI Taxonomy" id="977794"/>
    <lineage>
        <taxon>Bacteria</taxon>
        <taxon>Bacillati</taxon>
        <taxon>Actinomycetota</taxon>
        <taxon>Actinomycetes</taxon>
        <taxon>Catenulisporales</taxon>
        <taxon>Actinospicaceae</taxon>
        <taxon>Actinocrinis</taxon>
    </lineage>
</organism>
<evidence type="ECO:0000313" key="9">
    <source>
        <dbReference type="Proteomes" id="UP000677913"/>
    </source>
</evidence>
<dbReference type="EMBL" id="JAGSXH010000042">
    <property type="protein sequence ID" value="MBS2964107.1"/>
    <property type="molecule type" value="Genomic_DNA"/>
</dbReference>
<feature type="transmembrane region" description="Helical" evidence="6">
    <location>
        <begin position="149"/>
        <end position="176"/>
    </location>
</feature>
<evidence type="ECO:0000256" key="6">
    <source>
        <dbReference type="RuleBase" id="RU361157"/>
    </source>
</evidence>
<proteinExistence type="inferred from homology"/>
<evidence type="ECO:0000256" key="5">
    <source>
        <dbReference type="ARBA" id="ARBA00023251"/>
    </source>
</evidence>
<evidence type="ECO:0000256" key="2">
    <source>
        <dbReference type="ARBA" id="ARBA00022692"/>
    </source>
</evidence>
<reference evidence="8" key="1">
    <citation type="submission" date="2021-04" db="EMBL/GenBank/DDBJ databases">
        <title>Genome based classification of Actinospica acidithermotolerans sp. nov., an actinobacterium isolated from an Indonesian hot spring.</title>
        <authorList>
            <person name="Kusuma A.B."/>
            <person name="Putra K.E."/>
            <person name="Nafisah S."/>
            <person name="Loh J."/>
            <person name="Nouioui I."/>
            <person name="Goodfellow M."/>
        </authorList>
    </citation>
    <scope>NUCLEOTIDE SEQUENCE</scope>
    <source>
        <strain evidence="8">DSM 45618</strain>
    </source>
</reference>